<organism evidence="2 3">
    <name type="scientific">Spiroplasma kunkelii CR2-3x</name>
    <dbReference type="NCBI Taxonomy" id="273035"/>
    <lineage>
        <taxon>Bacteria</taxon>
        <taxon>Bacillati</taxon>
        <taxon>Mycoplasmatota</taxon>
        <taxon>Mollicutes</taxon>
        <taxon>Entomoplasmatales</taxon>
        <taxon>Spiroplasmataceae</taxon>
        <taxon>Spiroplasma</taxon>
    </lineage>
</organism>
<accession>A0A0K2JJ42</accession>
<geneLocation type="plasmid" evidence="2 3">
    <name>pSKU76</name>
</geneLocation>
<dbReference type="InterPro" id="IPR054816">
    <property type="entry name" value="Lipoprotein_mollicutes-type_CS"/>
</dbReference>
<dbReference type="OrthoDB" id="390373at2"/>
<evidence type="ECO:0000256" key="1">
    <source>
        <dbReference type="SAM" id="Coils"/>
    </source>
</evidence>
<dbReference type="EMBL" id="CP012425">
    <property type="protein sequence ID" value="ALA98609.1"/>
    <property type="molecule type" value="Genomic_DNA"/>
</dbReference>
<name>A0A0K2JJ42_SPIKU</name>
<keyword evidence="1" id="KW-0175">Coiled coil</keyword>
<proteinExistence type="predicted"/>
<dbReference type="PROSITE" id="PS51257">
    <property type="entry name" value="PROKAR_LIPOPROTEIN"/>
    <property type="match status" value="1"/>
</dbReference>
<keyword evidence="2" id="KW-0614">Plasmid</keyword>
<evidence type="ECO:0000313" key="2">
    <source>
        <dbReference type="EMBL" id="ALA98609.1"/>
    </source>
</evidence>
<protein>
    <recommendedName>
        <fullName evidence="4">Lipoprotein</fullName>
    </recommendedName>
</protein>
<dbReference type="KEGG" id="skn:SKUN_001758"/>
<dbReference type="PATRIC" id="fig|273035.7.peg.2175"/>
<sequence length="172" mass="19669">MKKILSILKAIILITTGASSIISCGVEKVKTNKDLDNLDNQDENKKLQDENKKLQDENKKLQDENKKLKWKIEKNILFINSINSPIKVEATKPDEVKEYEVFNALKPKVLEAIKTIDNSLTENDFIIGFKDYFNHMQLRHIDLSTSKKITIIISGKNKATGEKEFVVVLPKI</sequence>
<dbReference type="RefSeq" id="WP_053391621.1">
    <property type="nucleotide sequence ID" value="NZ_CP012425.1"/>
</dbReference>
<evidence type="ECO:0008006" key="4">
    <source>
        <dbReference type="Google" id="ProtNLM"/>
    </source>
</evidence>
<evidence type="ECO:0000313" key="3">
    <source>
        <dbReference type="Proteomes" id="UP000062963"/>
    </source>
</evidence>
<reference evidence="2 3" key="1">
    <citation type="journal article" date="2015" name="Genome Announc.">
        <title>Complete Genome Sequence of Spiroplasma kunkelii Strain CR2-3x, Causal Agent of Corn Stunt Disease in Zea mays L.</title>
        <authorList>
            <person name="Davis R.E."/>
            <person name="Shao J."/>
            <person name="Dally E.L."/>
            <person name="Zhao Y."/>
            <person name="Gasparich G.E."/>
            <person name="Gaynor B.J."/>
            <person name="Athey J.C."/>
            <person name="Harrison N.A."/>
            <person name="Donofrio N."/>
        </authorList>
    </citation>
    <scope>NUCLEOTIDE SEQUENCE [LARGE SCALE GENOMIC DNA]</scope>
    <source>
        <strain evidence="2 3">CR2-3x</strain>
        <plasmid evidence="2">pSKU76</plasmid>
    </source>
</reference>
<dbReference type="Proteomes" id="UP000062963">
    <property type="component" value="Plasmid pSKU76"/>
</dbReference>
<dbReference type="AlphaFoldDB" id="A0A0K2JJ42"/>
<gene>
    <name evidence="2" type="ORF">SKUN_001758</name>
</gene>
<dbReference type="NCBIfam" id="NF038029">
    <property type="entry name" value="LP_plasma"/>
    <property type="match status" value="1"/>
</dbReference>
<keyword evidence="3" id="KW-1185">Reference proteome</keyword>
<feature type="coiled-coil region" evidence="1">
    <location>
        <begin position="37"/>
        <end position="71"/>
    </location>
</feature>